<keyword evidence="1" id="KW-0456">Lyase</keyword>
<dbReference type="AlphaFoldDB" id="A0A0A8X419"/>
<dbReference type="PANTHER" id="PTHR41260">
    <property type="entry name" value="PROTEIN ECSC"/>
    <property type="match status" value="1"/>
</dbReference>
<proteinExistence type="predicted"/>
<dbReference type="Proteomes" id="UP000031014">
    <property type="component" value="Unassembled WGS sequence"/>
</dbReference>
<dbReference type="InterPro" id="IPR024787">
    <property type="entry name" value="EcsC"/>
</dbReference>
<evidence type="ECO:0000313" key="1">
    <source>
        <dbReference type="EMBL" id="GAM12861.1"/>
    </source>
</evidence>
<gene>
    <name evidence="1" type="ORF">SAMD00020551_0996</name>
</gene>
<reference evidence="1 2" key="1">
    <citation type="submission" date="2013-06" db="EMBL/GenBank/DDBJ databases">
        <title>Whole genome shotgun sequence of Bacillus selenatarsenatis SF-1.</title>
        <authorList>
            <person name="Kuroda M."/>
            <person name="Sei K."/>
            <person name="Yamashita M."/>
            <person name="Ike M."/>
        </authorList>
    </citation>
    <scope>NUCLEOTIDE SEQUENCE [LARGE SCALE GENOMIC DNA]</scope>
    <source>
        <strain evidence="1 2">SF-1</strain>
    </source>
</reference>
<keyword evidence="2" id="KW-1185">Reference proteome</keyword>
<sequence length="226" mass="24137">MSKTKSLTHDSIMKALDWSYDKAINGGVPGMDTAIELADSYLQKSGTLDEKVKNLILWQNTKSATSGFLTGLGGLITLPVAVPANITSVILVQMRMVAAIAHMGGYNLKDDQVKSFVYACLAGNGAKDILKNAGIQIGKKLAVTGIKKIPFEVIKKINQAVGFRLLTKFGEKGIINLGKMVPLAGGIIGGTVDAVATNTIGNVAHKLFIHEQKSKKMDEPEIIDML</sequence>
<dbReference type="EC" id="4.1.2.-" evidence="1"/>
<dbReference type="RefSeq" id="WP_232310374.1">
    <property type="nucleotide sequence ID" value="NZ_BASE01000019.1"/>
</dbReference>
<protein>
    <submittedName>
        <fullName evidence="1">2,4-dihydroxyhept-2-ene-1,7-dioic acid aldolase</fullName>
        <ecNumber evidence="1">4.1.2.-</ecNumber>
    </submittedName>
</protein>
<dbReference type="Pfam" id="PF12787">
    <property type="entry name" value="EcsC"/>
    <property type="match status" value="1"/>
</dbReference>
<dbReference type="PANTHER" id="PTHR41260:SF1">
    <property type="entry name" value="PROTEIN ECSC"/>
    <property type="match status" value="1"/>
</dbReference>
<name>A0A0A8X419_MESS1</name>
<evidence type="ECO:0000313" key="2">
    <source>
        <dbReference type="Proteomes" id="UP000031014"/>
    </source>
</evidence>
<dbReference type="EMBL" id="BASE01000019">
    <property type="protein sequence ID" value="GAM12861.1"/>
    <property type="molecule type" value="Genomic_DNA"/>
</dbReference>
<accession>A0A0A8X419</accession>
<dbReference type="GO" id="GO:0016829">
    <property type="term" value="F:lyase activity"/>
    <property type="evidence" value="ECO:0007669"/>
    <property type="project" value="UniProtKB-KW"/>
</dbReference>
<comment type="caution">
    <text evidence="1">The sequence shown here is derived from an EMBL/GenBank/DDBJ whole genome shotgun (WGS) entry which is preliminary data.</text>
</comment>
<organism evidence="1 2">
    <name type="scientific">Mesobacillus selenatarsenatis (strain DSM 18680 / JCM 14380 / FERM P-15431 / SF-1)</name>
    <dbReference type="NCBI Taxonomy" id="1321606"/>
    <lineage>
        <taxon>Bacteria</taxon>
        <taxon>Bacillati</taxon>
        <taxon>Bacillota</taxon>
        <taxon>Bacilli</taxon>
        <taxon>Bacillales</taxon>
        <taxon>Bacillaceae</taxon>
        <taxon>Mesobacillus</taxon>
    </lineage>
</organism>